<dbReference type="RefSeq" id="WP_290253280.1">
    <property type="nucleotide sequence ID" value="NZ_JAUGQQ010000001.1"/>
</dbReference>
<protein>
    <submittedName>
        <fullName evidence="5">T9SS type A sorting domain-containing protein</fullName>
    </submittedName>
</protein>
<dbReference type="EMBL" id="JAUGQQ010000001">
    <property type="protein sequence ID" value="MDN3723201.1"/>
    <property type="molecule type" value="Genomic_DNA"/>
</dbReference>
<reference evidence="5 6" key="1">
    <citation type="submission" date="2023-06" db="EMBL/GenBank/DDBJ databases">
        <authorList>
            <person name="Ye Y.-Q."/>
            <person name="Du Z.-J."/>
        </authorList>
    </citation>
    <scope>NUCLEOTIDE SEQUENCE [LARGE SCALE GENOMIC DNA]</scope>
    <source>
        <strain evidence="5 6">SDUM287046</strain>
    </source>
</reference>
<feature type="domain" description="Secretion system C-terminal sorting" evidence="4">
    <location>
        <begin position="297"/>
        <end position="363"/>
    </location>
</feature>
<dbReference type="NCBIfam" id="TIGR04183">
    <property type="entry name" value="Por_Secre_tail"/>
    <property type="match status" value="1"/>
</dbReference>
<gene>
    <name evidence="5" type="ORF">QRD02_02310</name>
</gene>
<dbReference type="InterPro" id="IPR005184">
    <property type="entry name" value="DUF306_Meta_HslJ"/>
</dbReference>
<dbReference type="InterPro" id="IPR026444">
    <property type="entry name" value="Secre_tail"/>
</dbReference>
<dbReference type="Pfam" id="PF18962">
    <property type="entry name" value="Por_Secre_tail"/>
    <property type="match status" value="1"/>
</dbReference>
<keyword evidence="1 2" id="KW-0732">Signal</keyword>
<feature type="domain" description="DUF306" evidence="3">
    <location>
        <begin position="22"/>
        <end position="111"/>
    </location>
</feature>
<dbReference type="InterPro" id="IPR038670">
    <property type="entry name" value="HslJ-like_sf"/>
</dbReference>
<dbReference type="Gene3D" id="2.40.128.270">
    <property type="match status" value="1"/>
</dbReference>
<feature type="signal peptide" evidence="2">
    <location>
        <begin position="1"/>
        <end position="19"/>
    </location>
</feature>
<evidence type="ECO:0000313" key="5">
    <source>
        <dbReference type="EMBL" id="MDN3723201.1"/>
    </source>
</evidence>
<name>A0ABT8DGY4_9FLAO</name>
<proteinExistence type="predicted"/>
<sequence length="365" mass="41646">MKKFLLFICVLFIGNSLFAQIQDIVQQTWYLRNIQINDTWHYVPDGEAIELNFGGNNPNYTVSTNGVENTFTANATFNNDQIAFTSIAVSSTVCTAANCDFEDLYFYELLSNQNLDDKTFTYYYQVISNGRKTFRITDANGNRATFTDQPLEEIDEVLFQTWYLHYMEFDLGDTVFISEYTPSISPSITINPDLSFTGFGSCNEFMGNFNFTESPSNGTMLIPNNFDATLTLCDFHIDFENYYFSQFENDGILYFLVAEDPSTEEGYFIFEKAPGFLFHFYNYPLSVPDIEKNSFSIYPNPTQDKLFVKSTIPISSSSITDLNGRNIISNENPSSEIDVSGLKAGMYFLTLESSEGNTTRKFIKY</sequence>
<keyword evidence="6" id="KW-1185">Reference proteome</keyword>
<organism evidence="5 6">
    <name type="scientific">Aequorivita aurantiaca</name>
    <dbReference type="NCBI Taxonomy" id="3053356"/>
    <lineage>
        <taxon>Bacteria</taxon>
        <taxon>Pseudomonadati</taxon>
        <taxon>Bacteroidota</taxon>
        <taxon>Flavobacteriia</taxon>
        <taxon>Flavobacteriales</taxon>
        <taxon>Flavobacteriaceae</taxon>
        <taxon>Aequorivita</taxon>
    </lineage>
</organism>
<evidence type="ECO:0000256" key="2">
    <source>
        <dbReference type="SAM" id="SignalP"/>
    </source>
</evidence>
<dbReference type="Proteomes" id="UP001244787">
    <property type="component" value="Unassembled WGS sequence"/>
</dbReference>
<evidence type="ECO:0000259" key="3">
    <source>
        <dbReference type="Pfam" id="PF03724"/>
    </source>
</evidence>
<evidence type="ECO:0000256" key="1">
    <source>
        <dbReference type="ARBA" id="ARBA00022729"/>
    </source>
</evidence>
<accession>A0ABT8DGY4</accession>
<comment type="caution">
    <text evidence="5">The sequence shown here is derived from an EMBL/GenBank/DDBJ whole genome shotgun (WGS) entry which is preliminary data.</text>
</comment>
<evidence type="ECO:0000313" key="6">
    <source>
        <dbReference type="Proteomes" id="UP001244787"/>
    </source>
</evidence>
<evidence type="ECO:0000259" key="4">
    <source>
        <dbReference type="Pfam" id="PF18962"/>
    </source>
</evidence>
<dbReference type="Pfam" id="PF03724">
    <property type="entry name" value="META"/>
    <property type="match status" value="1"/>
</dbReference>
<feature type="chain" id="PRO_5045801900" evidence="2">
    <location>
        <begin position="20"/>
        <end position="365"/>
    </location>
</feature>